<dbReference type="PANTHER" id="PTHR33116">
    <property type="entry name" value="REVERSE TRANSCRIPTASE ZINC-BINDING DOMAIN-CONTAINING PROTEIN-RELATED-RELATED"/>
    <property type="match status" value="1"/>
</dbReference>
<proteinExistence type="predicted"/>
<dbReference type="PANTHER" id="PTHR33116:SF86">
    <property type="entry name" value="REVERSE TRANSCRIPTASE DOMAIN-CONTAINING PROTEIN"/>
    <property type="match status" value="1"/>
</dbReference>
<name>A0AAD9X7K4_9ROSI</name>
<protein>
    <submittedName>
        <fullName evidence="1">Uncharacterized protein</fullName>
    </submittedName>
</protein>
<dbReference type="EMBL" id="JANJYI010000004">
    <property type="protein sequence ID" value="KAK2654212.1"/>
    <property type="molecule type" value="Genomic_DNA"/>
</dbReference>
<evidence type="ECO:0000313" key="1">
    <source>
        <dbReference type="EMBL" id="KAK2654212.1"/>
    </source>
</evidence>
<gene>
    <name evidence="1" type="ORF">Ddye_014068</name>
</gene>
<evidence type="ECO:0000313" key="2">
    <source>
        <dbReference type="Proteomes" id="UP001280121"/>
    </source>
</evidence>
<reference evidence="1" key="1">
    <citation type="journal article" date="2023" name="Plant J.">
        <title>Genome sequences and population genomics provide insights into the demographic history, inbreeding, and mutation load of two 'living fossil' tree species of Dipteronia.</title>
        <authorList>
            <person name="Feng Y."/>
            <person name="Comes H.P."/>
            <person name="Chen J."/>
            <person name="Zhu S."/>
            <person name="Lu R."/>
            <person name="Zhang X."/>
            <person name="Li P."/>
            <person name="Qiu J."/>
            <person name="Olsen K.M."/>
            <person name="Qiu Y."/>
        </authorList>
    </citation>
    <scope>NUCLEOTIDE SEQUENCE</scope>
    <source>
        <strain evidence="1">KIB01</strain>
    </source>
</reference>
<dbReference type="AlphaFoldDB" id="A0AAD9X7K4"/>
<sequence length="142" mass="16001">MVNLQKPNITFSPNVCIYIRTEIQAVFGVGNAQTHDKYLGLPTLIGKNRKKTFNEIKERVWKRIRGWKNGIFSLGGKEVLIRAVAQAVPTYTMSIFHLPLGLCDDLGSMLFGFWWGSNNGKRKISWVSWKKACVPKVLGGFG</sequence>
<dbReference type="Proteomes" id="UP001280121">
    <property type="component" value="Unassembled WGS sequence"/>
</dbReference>
<organism evidence="1 2">
    <name type="scientific">Dipteronia dyeriana</name>
    <dbReference type="NCBI Taxonomy" id="168575"/>
    <lineage>
        <taxon>Eukaryota</taxon>
        <taxon>Viridiplantae</taxon>
        <taxon>Streptophyta</taxon>
        <taxon>Embryophyta</taxon>
        <taxon>Tracheophyta</taxon>
        <taxon>Spermatophyta</taxon>
        <taxon>Magnoliopsida</taxon>
        <taxon>eudicotyledons</taxon>
        <taxon>Gunneridae</taxon>
        <taxon>Pentapetalae</taxon>
        <taxon>rosids</taxon>
        <taxon>malvids</taxon>
        <taxon>Sapindales</taxon>
        <taxon>Sapindaceae</taxon>
        <taxon>Hippocastanoideae</taxon>
        <taxon>Acereae</taxon>
        <taxon>Dipteronia</taxon>
    </lineage>
</organism>
<comment type="caution">
    <text evidence="1">The sequence shown here is derived from an EMBL/GenBank/DDBJ whole genome shotgun (WGS) entry which is preliminary data.</text>
</comment>
<keyword evidence="2" id="KW-1185">Reference proteome</keyword>
<accession>A0AAD9X7K4</accession>